<dbReference type="InterPro" id="IPR051213">
    <property type="entry name" value="START_lipid_transfer"/>
</dbReference>
<dbReference type="PANTHER" id="PTHR19308">
    <property type="entry name" value="PHOSPHATIDYLCHOLINE TRANSFER PROTEIN"/>
    <property type="match status" value="1"/>
</dbReference>
<name>A0A1X0NV78_9TRYP</name>
<evidence type="ECO:0000313" key="3">
    <source>
        <dbReference type="Proteomes" id="UP000192257"/>
    </source>
</evidence>
<dbReference type="Gene3D" id="3.30.530.20">
    <property type="match status" value="2"/>
</dbReference>
<dbReference type="EMBL" id="NBCO01000016">
    <property type="protein sequence ID" value="ORC88585.1"/>
    <property type="molecule type" value="Genomic_DNA"/>
</dbReference>
<dbReference type="GeneID" id="39985875"/>
<accession>A0A1X0NV78</accession>
<comment type="caution">
    <text evidence="2">The sequence shown here is derived from an EMBL/GenBank/DDBJ whole genome shotgun (WGS) entry which is preliminary data.</text>
</comment>
<evidence type="ECO:0000313" key="2">
    <source>
        <dbReference type="EMBL" id="ORC88585.1"/>
    </source>
</evidence>
<dbReference type="VEuPathDB" id="TriTrypDB:TM35_000162230"/>
<dbReference type="PANTHER" id="PTHR19308:SF51">
    <property type="entry name" value="START DOMAIN-CONTAINING PROTEIN"/>
    <property type="match status" value="1"/>
</dbReference>
<dbReference type="AlphaFoldDB" id="A0A1X0NV78"/>
<dbReference type="InterPro" id="IPR023393">
    <property type="entry name" value="START-like_dom_sf"/>
</dbReference>
<feature type="transmembrane region" description="Helical" evidence="1">
    <location>
        <begin position="217"/>
        <end position="244"/>
    </location>
</feature>
<organism evidence="2 3">
    <name type="scientific">Trypanosoma theileri</name>
    <dbReference type="NCBI Taxonomy" id="67003"/>
    <lineage>
        <taxon>Eukaryota</taxon>
        <taxon>Discoba</taxon>
        <taxon>Euglenozoa</taxon>
        <taxon>Kinetoplastea</taxon>
        <taxon>Metakinetoplastina</taxon>
        <taxon>Trypanosomatida</taxon>
        <taxon>Trypanosomatidae</taxon>
        <taxon>Trypanosoma</taxon>
    </lineage>
</organism>
<keyword evidence="1" id="KW-0472">Membrane</keyword>
<sequence>MTILTKPIPSTSFRSWRVLAGGLEKQLCVQERTLEGLEKNKRLRHRLMYRVTDLAQYRILCSSNPLDYESEATKEMAMSGKDANKTSRMVLAVADNLSDIMKDWERIIAVWEERSHKSNNTLVGKRRSSIKTLFTEENWNVFLQRIAAAETVSPKINNEEMNEITKEILTPTSNGVQDKTETLEEEFEQTLQTQDVYDRFLIRIIGLWYGYRPIEAFVYLIVLTVGWFSGFLYWPVLSFITLVVGFPWRRKEMSIDENKQCLQTLCNIEILLGWRSPQRVVLTLTTLVLLDYIITLCLHRCIWKDITERIVPQILILSLLYTGIKNFLKKSKSHSHIASFDVPSNEETVIPPPQPTLDTPVKKEENLDVNKARQVIPPLNDREKALLDEIAPEGPFSNIVRRTIEFASESNGWIKREVRSDGLVIWEKQSNYSHKTAILITANIPSANVGSLQELFLDDPEFEDKKTTYAYKYDSLLSRRVLVKPLGMNEFIVLTRYKSPGWGTAPREVLSCISCANLFTPKQQEELGIRKFNSEKENVKELMAFAQCGIDCPEDVIPLPPSLVSRQHQRATAHIYLIMGLEEADNSLTLRLCFDVDPKGNIPASFQNHANKQQIAKAEKIAKLLREMGPKPNMLRTYVNSRDFFPLLQTVSSSAETSTSDSKKETSNVKTESLQVPTTNSEVLRIAKRFVQELLLRDWKLHSTKRGVTLWTTTTPWTDKKAVKTVIFIPHVTLKDLDAVLNNLTLANKLDKTIKEKKIVKTLSKEVQVIQTKFISPMMGVAARDMVTRAVISYYPSADECEAIGLTKDIKPSQGSVFLQVAEDASEELPISSDYTRGRVFLFGVLAEETVDENGVEGVRLTRCAAADPGGSMPTLIVDAAVVVQIENTVKIAEAAKRLHSASPVATPTVPRPA</sequence>
<evidence type="ECO:0008006" key="4">
    <source>
        <dbReference type="Google" id="ProtNLM"/>
    </source>
</evidence>
<evidence type="ECO:0000256" key="1">
    <source>
        <dbReference type="SAM" id="Phobius"/>
    </source>
</evidence>
<keyword evidence="1" id="KW-1133">Transmembrane helix</keyword>
<protein>
    <recommendedName>
        <fullName evidence="4">START domain-containing protein</fullName>
    </recommendedName>
</protein>
<dbReference type="OrthoDB" id="245914at2759"/>
<dbReference type="RefSeq" id="XP_028882651.1">
    <property type="nucleotide sequence ID" value="XM_029026095.1"/>
</dbReference>
<keyword evidence="3" id="KW-1185">Reference proteome</keyword>
<reference evidence="2 3" key="1">
    <citation type="submission" date="2017-03" db="EMBL/GenBank/DDBJ databases">
        <title>An alternative strategy for trypanosome survival in the mammalian bloodstream revealed through genome and transcriptome analysis of the ubiquitous bovine parasite Trypanosoma (Megatrypanum) theileri.</title>
        <authorList>
            <person name="Kelly S."/>
            <person name="Ivens A."/>
            <person name="Mott A."/>
            <person name="O'Neill E."/>
            <person name="Emms D."/>
            <person name="Macleod O."/>
            <person name="Voorheis P."/>
            <person name="Matthews J."/>
            <person name="Matthews K."/>
            <person name="Carrington M."/>
        </authorList>
    </citation>
    <scope>NUCLEOTIDE SEQUENCE [LARGE SCALE GENOMIC DNA]</scope>
    <source>
        <strain evidence="2">Edinburgh</strain>
    </source>
</reference>
<dbReference type="Proteomes" id="UP000192257">
    <property type="component" value="Unassembled WGS sequence"/>
</dbReference>
<dbReference type="SUPFAM" id="SSF55961">
    <property type="entry name" value="Bet v1-like"/>
    <property type="match status" value="2"/>
</dbReference>
<proteinExistence type="predicted"/>
<gene>
    <name evidence="2" type="ORF">TM35_000162230</name>
</gene>
<keyword evidence="1" id="KW-0812">Transmembrane</keyword>